<dbReference type="InterPro" id="IPR044236">
    <property type="entry name" value="GDPD4"/>
</dbReference>
<proteinExistence type="predicted"/>
<comment type="catalytic activity">
    <reaction evidence="3">
        <text>a sn-glycero-3-phosphodiester + H2O = an alcohol + sn-glycerol 3-phosphate + H(+)</text>
        <dbReference type="Rhea" id="RHEA:12969"/>
        <dbReference type="ChEBI" id="CHEBI:15377"/>
        <dbReference type="ChEBI" id="CHEBI:15378"/>
        <dbReference type="ChEBI" id="CHEBI:30879"/>
        <dbReference type="ChEBI" id="CHEBI:57597"/>
        <dbReference type="ChEBI" id="CHEBI:83408"/>
        <dbReference type="EC" id="3.1.4.46"/>
    </reaction>
</comment>
<dbReference type="InterPro" id="IPR017946">
    <property type="entry name" value="PLC-like_Pdiesterase_TIM-brl"/>
</dbReference>
<evidence type="ECO:0000256" key="3">
    <source>
        <dbReference type="ARBA" id="ARBA00047512"/>
    </source>
</evidence>
<dbReference type="Pfam" id="PF03009">
    <property type="entry name" value="GDPD"/>
    <property type="match status" value="1"/>
</dbReference>
<organism evidence="5">
    <name type="scientific">Opuntia streptacantha</name>
    <name type="common">Prickly pear cactus</name>
    <name type="synonym">Opuntia cardona</name>
    <dbReference type="NCBI Taxonomy" id="393608"/>
    <lineage>
        <taxon>Eukaryota</taxon>
        <taxon>Viridiplantae</taxon>
        <taxon>Streptophyta</taxon>
        <taxon>Embryophyta</taxon>
        <taxon>Tracheophyta</taxon>
        <taxon>Spermatophyta</taxon>
        <taxon>Magnoliopsida</taxon>
        <taxon>eudicotyledons</taxon>
        <taxon>Gunneridae</taxon>
        <taxon>Pentapetalae</taxon>
        <taxon>Caryophyllales</taxon>
        <taxon>Cactineae</taxon>
        <taxon>Cactaceae</taxon>
        <taxon>Opuntioideae</taxon>
        <taxon>Opuntia</taxon>
    </lineage>
</organism>
<keyword evidence="2" id="KW-0319">Glycerol metabolism</keyword>
<dbReference type="Gene3D" id="3.20.20.190">
    <property type="entry name" value="Phosphatidylinositol (PI) phosphodiesterase"/>
    <property type="match status" value="1"/>
</dbReference>
<feature type="domain" description="GP-PDE" evidence="4">
    <location>
        <begin position="73"/>
        <end position="145"/>
    </location>
</feature>
<dbReference type="InterPro" id="IPR030395">
    <property type="entry name" value="GP_PDE_dom"/>
</dbReference>
<evidence type="ECO:0000256" key="1">
    <source>
        <dbReference type="ARBA" id="ARBA00012247"/>
    </source>
</evidence>
<name>A0A7C9EPD1_OPUST</name>
<sequence>MMMRRQHHQLGGWRRSRPSSIRGWRCLRIFRNRRNLLMLLAFMALAPPIFFHFRLQRFHQMRMNKCGWLVDPPLVCAHGGDTTNAFPNTIAAYRAALQSGVDCIEIDVSRSSDGVLFAIHDRQGFAADIWESYGQSWLLEYTRYK</sequence>
<protein>
    <recommendedName>
        <fullName evidence="1">glycerophosphodiester phosphodiesterase</fullName>
        <ecNumber evidence="1">3.1.4.46</ecNumber>
    </recommendedName>
</protein>
<dbReference type="EC" id="3.1.4.46" evidence="1"/>
<dbReference type="EMBL" id="GISG01267076">
    <property type="protein sequence ID" value="MBA4675401.1"/>
    <property type="molecule type" value="Transcribed_RNA"/>
</dbReference>
<reference evidence="5" key="2">
    <citation type="submission" date="2020-07" db="EMBL/GenBank/DDBJ databases">
        <authorList>
            <person name="Vera ALvarez R."/>
            <person name="Arias-Moreno D.M."/>
            <person name="Jimenez-Jacinto V."/>
            <person name="Jimenez-Bremont J.F."/>
            <person name="Swaminathan K."/>
            <person name="Moose S.P."/>
            <person name="Guerrero-Gonzalez M.L."/>
            <person name="Marino-Ramirez L."/>
            <person name="Landsman D."/>
            <person name="Rodriguez-Kessler M."/>
            <person name="Delgado-Sanchez P."/>
        </authorList>
    </citation>
    <scope>NUCLEOTIDE SEQUENCE</scope>
    <source>
        <tissue evidence="5">Cladode</tissue>
    </source>
</reference>
<dbReference type="SUPFAM" id="SSF51695">
    <property type="entry name" value="PLC-like phosphodiesterases"/>
    <property type="match status" value="1"/>
</dbReference>
<accession>A0A7C9EPD1</accession>
<dbReference type="PROSITE" id="PS50007">
    <property type="entry name" value="PIPLC_X_DOMAIN"/>
    <property type="match status" value="1"/>
</dbReference>
<dbReference type="PANTHER" id="PTHR47449">
    <property type="entry name" value="GLYCEROPHOSPHODIESTER PHOSPHODIESTERASE GDPD4"/>
    <property type="match status" value="1"/>
</dbReference>
<dbReference type="GO" id="GO:0008889">
    <property type="term" value="F:glycerophosphodiester phosphodiesterase activity"/>
    <property type="evidence" value="ECO:0007669"/>
    <property type="project" value="UniProtKB-EC"/>
</dbReference>
<dbReference type="GO" id="GO:0006071">
    <property type="term" value="P:glycerol metabolic process"/>
    <property type="evidence" value="ECO:0007669"/>
    <property type="project" value="UniProtKB-KW"/>
</dbReference>
<evidence type="ECO:0000313" key="5">
    <source>
        <dbReference type="EMBL" id="MBA4675401.1"/>
    </source>
</evidence>
<dbReference type="AlphaFoldDB" id="A0A7C9EPD1"/>
<dbReference type="CDD" id="cd08556">
    <property type="entry name" value="GDPD"/>
    <property type="match status" value="1"/>
</dbReference>
<dbReference type="GO" id="GO:0006629">
    <property type="term" value="P:lipid metabolic process"/>
    <property type="evidence" value="ECO:0007669"/>
    <property type="project" value="InterPro"/>
</dbReference>
<dbReference type="PANTHER" id="PTHR47449:SF2">
    <property type="entry name" value="GLYCEROPHOSPHODIESTER PHOSPHODIESTERASE GDPD4"/>
    <property type="match status" value="1"/>
</dbReference>
<evidence type="ECO:0000259" key="4">
    <source>
        <dbReference type="PROSITE" id="PS51704"/>
    </source>
</evidence>
<reference evidence="5" key="1">
    <citation type="journal article" date="2013" name="J. Plant Res.">
        <title>Effect of fungi and light on seed germination of three Opuntia species from semiarid lands of central Mexico.</title>
        <authorList>
            <person name="Delgado-Sanchez P."/>
            <person name="Jimenez-Bremont J.F."/>
            <person name="Guerrero-Gonzalez Mde L."/>
            <person name="Flores J."/>
        </authorList>
    </citation>
    <scope>NUCLEOTIDE SEQUENCE</scope>
    <source>
        <tissue evidence="5">Cladode</tissue>
    </source>
</reference>
<evidence type="ECO:0000256" key="2">
    <source>
        <dbReference type="ARBA" id="ARBA00022798"/>
    </source>
</evidence>
<dbReference type="PROSITE" id="PS51704">
    <property type="entry name" value="GP_PDE"/>
    <property type="match status" value="1"/>
</dbReference>